<evidence type="ECO:0000256" key="5">
    <source>
        <dbReference type="ARBA" id="ARBA00024196"/>
    </source>
</evidence>
<dbReference type="InterPro" id="IPR044640">
    <property type="entry name" value="RU2A"/>
</dbReference>
<dbReference type="GO" id="GO:0030620">
    <property type="term" value="F:U2 snRNA binding"/>
    <property type="evidence" value="ECO:0007669"/>
    <property type="project" value="InterPro"/>
</dbReference>
<dbReference type="PANTHER" id="PTHR10552">
    <property type="entry name" value="U2 SMALL NUCLEAR RIBONUCLEOPROTEIN A"/>
    <property type="match status" value="1"/>
</dbReference>
<comment type="subcellular location">
    <subcellularLocation>
        <location evidence="1">Nucleus</location>
    </subcellularLocation>
</comment>
<proteinExistence type="inferred from homology"/>
<name>A0A7S3L603_9STRA</name>
<dbReference type="SUPFAM" id="SSF52058">
    <property type="entry name" value="L domain-like"/>
    <property type="match status" value="1"/>
</dbReference>
<evidence type="ECO:0000313" key="7">
    <source>
        <dbReference type="EMBL" id="CAE0410915.1"/>
    </source>
</evidence>
<keyword evidence="3" id="KW-0677">Repeat</keyword>
<dbReference type="AlphaFoldDB" id="A0A7S3L603"/>
<dbReference type="GO" id="GO:0005634">
    <property type="term" value="C:nucleus"/>
    <property type="evidence" value="ECO:0007669"/>
    <property type="project" value="UniProtKB-SubCell"/>
</dbReference>
<feature type="region of interest" description="Disordered" evidence="6">
    <location>
        <begin position="175"/>
        <end position="197"/>
    </location>
</feature>
<dbReference type="EMBL" id="HBIM01009886">
    <property type="protein sequence ID" value="CAE0410915.1"/>
    <property type="molecule type" value="Transcribed_RNA"/>
</dbReference>
<accession>A0A7S3L603</accession>
<reference evidence="7" key="1">
    <citation type="submission" date="2021-01" db="EMBL/GenBank/DDBJ databases">
        <authorList>
            <person name="Corre E."/>
            <person name="Pelletier E."/>
            <person name="Niang G."/>
            <person name="Scheremetjew M."/>
            <person name="Finn R."/>
            <person name="Kale V."/>
            <person name="Holt S."/>
            <person name="Cochrane G."/>
            <person name="Meng A."/>
            <person name="Brown T."/>
            <person name="Cohen L."/>
        </authorList>
    </citation>
    <scope>NUCLEOTIDE SEQUENCE</scope>
    <source>
        <strain evidence="7">CCMP127</strain>
    </source>
</reference>
<evidence type="ECO:0000256" key="3">
    <source>
        <dbReference type="ARBA" id="ARBA00022737"/>
    </source>
</evidence>
<evidence type="ECO:0000256" key="2">
    <source>
        <dbReference type="ARBA" id="ARBA00022614"/>
    </source>
</evidence>
<gene>
    <name evidence="7" type="ORF">ACOF00016_LOCUS8327</name>
</gene>
<feature type="compositionally biased region" description="Polar residues" evidence="6">
    <location>
        <begin position="175"/>
        <end position="185"/>
    </location>
</feature>
<evidence type="ECO:0000256" key="1">
    <source>
        <dbReference type="ARBA" id="ARBA00004123"/>
    </source>
</evidence>
<dbReference type="PANTHER" id="PTHR10552:SF6">
    <property type="entry name" value="U2 SMALL NUCLEAR RIBONUCLEOPROTEIN A"/>
    <property type="match status" value="1"/>
</dbReference>
<dbReference type="Pfam" id="PF14580">
    <property type="entry name" value="LRR_9"/>
    <property type="match status" value="1"/>
</dbReference>
<evidence type="ECO:0000256" key="6">
    <source>
        <dbReference type="SAM" id="MobiDB-lite"/>
    </source>
</evidence>
<dbReference type="Gene3D" id="3.80.10.10">
    <property type="entry name" value="Ribonuclease Inhibitor"/>
    <property type="match status" value="1"/>
</dbReference>
<keyword evidence="4" id="KW-0539">Nucleus</keyword>
<organism evidence="7">
    <name type="scientific">Amphora coffeiformis</name>
    <dbReference type="NCBI Taxonomy" id="265554"/>
    <lineage>
        <taxon>Eukaryota</taxon>
        <taxon>Sar</taxon>
        <taxon>Stramenopiles</taxon>
        <taxon>Ochrophyta</taxon>
        <taxon>Bacillariophyta</taxon>
        <taxon>Bacillariophyceae</taxon>
        <taxon>Bacillariophycidae</taxon>
        <taxon>Thalassiophysales</taxon>
        <taxon>Catenulaceae</taxon>
        <taxon>Amphora</taxon>
    </lineage>
</organism>
<evidence type="ECO:0008006" key="8">
    <source>
        <dbReference type="Google" id="ProtNLM"/>
    </source>
</evidence>
<dbReference type="InterPro" id="IPR032675">
    <property type="entry name" value="LRR_dom_sf"/>
</dbReference>
<keyword evidence="2" id="KW-0433">Leucine-rich repeat</keyword>
<sequence>MRITAELITELVEHRINDLEERELCLGGLGLVALEHLGAARNDFDAYDLSNNRIRRLENFPKVTRLKSLYVSNNLVDSLDANNLQQNVPLLQNLVLSHNAVADFKFLQDLGEACPKLEFLSLVGNPIARRPHYRLCVLHLLPHVKCLDYVKVKQAERKTAAAWAKSAAGKAVLQQTKSEETTAPTFTPGEGVDGQSSSSFVTAHFTTEQKAYIRDLLMSAESAQEIEEIENAVRRGVLPNKRARRVVDEGG</sequence>
<dbReference type="GO" id="GO:0000398">
    <property type="term" value="P:mRNA splicing, via spliceosome"/>
    <property type="evidence" value="ECO:0007669"/>
    <property type="project" value="InterPro"/>
</dbReference>
<comment type="similarity">
    <text evidence="5">Belongs to the U2 small nuclear ribonucleoprotein A family.</text>
</comment>
<protein>
    <recommendedName>
        <fullName evidence="8">U2A'/phosphoprotein 32 family A C-terminal domain-containing protein</fullName>
    </recommendedName>
</protein>
<evidence type="ECO:0000256" key="4">
    <source>
        <dbReference type="ARBA" id="ARBA00023242"/>
    </source>
</evidence>